<dbReference type="PATRIC" id="fig|176280.10.peg.1079"/>
<keyword evidence="2 9" id="KW-0813">Transport</keyword>
<dbReference type="HOGENOM" id="CLU_016047_1_0_9"/>
<evidence type="ECO:0000313" key="12">
    <source>
        <dbReference type="Proteomes" id="UP000001411"/>
    </source>
</evidence>
<evidence type="ECO:0000256" key="6">
    <source>
        <dbReference type="ARBA" id="ARBA00022989"/>
    </source>
</evidence>
<dbReference type="GO" id="GO:0015675">
    <property type="term" value="P:nickel cation transport"/>
    <property type="evidence" value="ECO:0007669"/>
    <property type="project" value="UniProtKB-KW"/>
</dbReference>
<feature type="transmembrane region" description="Helical" evidence="9">
    <location>
        <begin position="267"/>
        <end position="287"/>
    </location>
</feature>
<dbReference type="OrthoDB" id="9772609at2"/>
<evidence type="ECO:0000313" key="11">
    <source>
        <dbReference type="EMBL" id="AAO04702.1"/>
    </source>
</evidence>
<dbReference type="Pfam" id="PF00528">
    <property type="entry name" value="BPD_transp_1"/>
    <property type="match status" value="1"/>
</dbReference>
<evidence type="ECO:0000256" key="4">
    <source>
        <dbReference type="ARBA" id="ARBA00022596"/>
    </source>
</evidence>
<evidence type="ECO:0000256" key="3">
    <source>
        <dbReference type="ARBA" id="ARBA00022475"/>
    </source>
</evidence>
<comment type="similarity">
    <text evidence="9">Belongs to the binding-protein-dependent transport system permease family.</text>
</comment>
<accession>A0A0H2VG58</accession>
<dbReference type="Proteomes" id="UP000001411">
    <property type="component" value="Chromosome"/>
</dbReference>
<comment type="subcellular location">
    <subcellularLocation>
        <location evidence="1 9">Cell membrane</location>
        <topology evidence="1 9">Multi-pass membrane protein</topology>
    </subcellularLocation>
</comment>
<dbReference type="PROSITE" id="PS50928">
    <property type="entry name" value="ABC_TM1"/>
    <property type="match status" value="1"/>
</dbReference>
<dbReference type="SUPFAM" id="SSF161098">
    <property type="entry name" value="MetI-like"/>
    <property type="match status" value="1"/>
</dbReference>
<dbReference type="EMBL" id="AE015929">
    <property type="protein sequence ID" value="AAO04702.1"/>
    <property type="molecule type" value="Genomic_DNA"/>
</dbReference>
<feature type="transmembrane region" description="Helical" evidence="9">
    <location>
        <begin position="114"/>
        <end position="134"/>
    </location>
</feature>
<keyword evidence="8 9" id="KW-0472">Membrane</keyword>
<keyword evidence="7" id="KW-0921">Nickel transport</keyword>
<keyword evidence="4" id="KW-0533">Nickel</keyword>
<dbReference type="CDD" id="cd06261">
    <property type="entry name" value="TM_PBP2"/>
    <property type="match status" value="1"/>
</dbReference>
<evidence type="ECO:0000259" key="10">
    <source>
        <dbReference type="PROSITE" id="PS50928"/>
    </source>
</evidence>
<keyword evidence="3" id="KW-1003">Cell membrane</keyword>
<evidence type="ECO:0000256" key="2">
    <source>
        <dbReference type="ARBA" id="ARBA00022448"/>
    </source>
</evidence>
<gene>
    <name evidence="11" type="ordered locus">SE_1105</name>
</gene>
<keyword evidence="5 9" id="KW-0812">Transmembrane</keyword>
<evidence type="ECO:0000256" key="1">
    <source>
        <dbReference type="ARBA" id="ARBA00004651"/>
    </source>
</evidence>
<evidence type="ECO:0000256" key="7">
    <source>
        <dbReference type="ARBA" id="ARBA00023112"/>
    </source>
</evidence>
<feature type="transmembrane region" description="Helical" evidence="9">
    <location>
        <begin position="78"/>
        <end position="102"/>
    </location>
</feature>
<feature type="transmembrane region" description="Helical" evidence="9">
    <location>
        <begin position="21"/>
        <end position="43"/>
    </location>
</feature>
<dbReference type="GO" id="GO:0055085">
    <property type="term" value="P:transmembrane transport"/>
    <property type="evidence" value="ECO:0007669"/>
    <property type="project" value="InterPro"/>
</dbReference>
<dbReference type="InterPro" id="IPR000515">
    <property type="entry name" value="MetI-like"/>
</dbReference>
<dbReference type="KEGG" id="sep:SE_1105"/>
<proteinExistence type="inferred from homology"/>
<sequence>MAETMKVSQDKSALVIRIISLIIIIGLVITIILPMINIFALAFNSGVDAQKGGITFYPRKFSLDNFKEIFKQGTLLNALFISIAKTVIGTILSVILTAMAAYVLTIKSLPFRRIISFFLVFTMLFSVGVVPLYILLNQLHLTDTFWVYILPSLYSVYNILIMRTFFNQLPSSVIEAARVDGCNDFQIFWKIVLPMSKPVVASITLFNAVSQWNDWFTGAFFVRNPNLKPLATVLQDMLTKQAAIADALKQKSGSYAMLDKLTITGDSMQMAMIVLLTIPVLFLFPFVQKHFVKGITIGSTKE</sequence>
<evidence type="ECO:0000256" key="5">
    <source>
        <dbReference type="ARBA" id="ARBA00022692"/>
    </source>
</evidence>
<keyword evidence="7" id="KW-0406">Ion transport</keyword>
<dbReference type="Gene3D" id="1.10.3720.10">
    <property type="entry name" value="MetI-like"/>
    <property type="match status" value="1"/>
</dbReference>
<organism evidence="11 12">
    <name type="scientific">Staphylococcus epidermidis (strain ATCC 12228 / FDA PCI 1200)</name>
    <dbReference type="NCBI Taxonomy" id="176280"/>
    <lineage>
        <taxon>Bacteria</taxon>
        <taxon>Bacillati</taxon>
        <taxon>Bacillota</taxon>
        <taxon>Bacilli</taxon>
        <taxon>Bacillales</taxon>
        <taxon>Staphylococcaceae</taxon>
        <taxon>Staphylococcus</taxon>
    </lineage>
</organism>
<evidence type="ECO:0000256" key="9">
    <source>
        <dbReference type="RuleBase" id="RU363032"/>
    </source>
</evidence>
<name>A0A0H2VG58_STAES</name>
<dbReference type="PANTHER" id="PTHR43744">
    <property type="entry name" value="ABC TRANSPORTER PERMEASE PROTEIN MG189-RELATED-RELATED"/>
    <property type="match status" value="1"/>
</dbReference>
<dbReference type="InterPro" id="IPR035906">
    <property type="entry name" value="MetI-like_sf"/>
</dbReference>
<evidence type="ECO:0000256" key="8">
    <source>
        <dbReference type="ARBA" id="ARBA00023136"/>
    </source>
</evidence>
<feature type="transmembrane region" description="Helical" evidence="9">
    <location>
        <begin position="187"/>
        <end position="209"/>
    </location>
</feature>
<dbReference type="GO" id="GO:0005886">
    <property type="term" value="C:plasma membrane"/>
    <property type="evidence" value="ECO:0007669"/>
    <property type="project" value="UniProtKB-SubCell"/>
</dbReference>
<dbReference type="eggNOG" id="COG0395">
    <property type="taxonomic scope" value="Bacteria"/>
</dbReference>
<dbReference type="AlphaFoldDB" id="A0A0H2VG58"/>
<feature type="transmembrane region" description="Helical" evidence="9">
    <location>
        <begin position="146"/>
        <end position="166"/>
    </location>
</feature>
<protein>
    <submittedName>
        <fullName evidence="11">Maltose/maltodextrin transport permease</fullName>
    </submittedName>
</protein>
<keyword evidence="6 9" id="KW-1133">Transmembrane helix</keyword>
<feature type="domain" description="ABC transmembrane type-1" evidence="10">
    <location>
        <begin position="79"/>
        <end position="285"/>
    </location>
</feature>
<dbReference type="PANTHER" id="PTHR43744:SF9">
    <property type="entry name" value="POLYGALACTURONAN_RHAMNOGALACTURONAN TRANSPORT SYSTEM PERMEASE PROTEIN YTCP"/>
    <property type="match status" value="1"/>
</dbReference>
<reference evidence="11 12" key="1">
    <citation type="journal article" date="2003" name="Mol. Microbiol.">
        <title>Genome-based analysis of virulence genes in a non-biofilm-forming Staphylococcus epidermidis strain (ATCC 12228).</title>
        <authorList>
            <person name="Zhang Y.Q."/>
            <person name="Ren S.X."/>
            <person name="Li H.L."/>
            <person name="Wang Y.X."/>
            <person name="Fu G."/>
            <person name="Yang J."/>
            <person name="Qin Z.Q."/>
            <person name="Miao Y.G."/>
            <person name="Wang W.Y."/>
            <person name="Chen R.S."/>
            <person name="Shen Y."/>
            <person name="Chen Z."/>
            <person name="Yuan Z.H."/>
            <person name="Zhao G.P."/>
            <person name="Qu D."/>
            <person name="Danchin A."/>
            <person name="Wen Y.M."/>
        </authorList>
    </citation>
    <scope>NUCLEOTIDE SEQUENCE [LARGE SCALE GENOMIC DNA]</scope>
    <source>
        <strain evidence="12">ATCC 12228 / FDA PCI 1200</strain>
    </source>
</reference>